<organism evidence="1 2">
    <name type="scientific">Ceratobasidium theobromae</name>
    <dbReference type="NCBI Taxonomy" id="1582974"/>
    <lineage>
        <taxon>Eukaryota</taxon>
        <taxon>Fungi</taxon>
        <taxon>Dikarya</taxon>
        <taxon>Basidiomycota</taxon>
        <taxon>Agaricomycotina</taxon>
        <taxon>Agaricomycetes</taxon>
        <taxon>Cantharellales</taxon>
        <taxon>Ceratobasidiaceae</taxon>
        <taxon>Ceratobasidium</taxon>
    </lineage>
</organism>
<evidence type="ECO:0000313" key="1">
    <source>
        <dbReference type="EMBL" id="KAB5589585.1"/>
    </source>
</evidence>
<dbReference type="AlphaFoldDB" id="A0A5N5QCW4"/>
<dbReference type="InterPro" id="IPR029063">
    <property type="entry name" value="SAM-dependent_MTases_sf"/>
</dbReference>
<sequence>MRGRTLRLTITPVPFPHLMKSKVGHRITFVQANPIDFLKSLRNQKTFDGAVLAYCIYYMTSPTTLHNTFCALYSASGIRKIYVAEYALTASHPESFPHVLAVFMQAAVEVHKDGEKSYSNVRTVLGSDEIIKLAREVG</sequence>
<dbReference type="OrthoDB" id="8300214at2759"/>
<dbReference type="Gene3D" id="3.40.50.150">
    <property type="entry name" value="Vaccinia Virus protein VP39"/>
    <property type="match status" value="1"/>
</dbReference>
<reference evidence="1 2" key="1">
    <citation type="journal article" date="2019" name="Fungal Biol. Biotechnol.">
        <title>Draft genome sequence of fastidious pathogen Ceratobasidium theobromae, which causes vascular-streak dieback in Theobroma cacao.</title>
        <authorList>
            <person name="Ali S.S."/>
            <person name="Asman A."/>
            <person name="Shao J."/>
            <person name="Firmansyah A.P."/>
            <person name="Susilo A.W."/>
            <person name="Rosmana A."/>
            <person name="McMahon P."/>
            <person name="Junaid M."/>
            <person name="Guest D."/>
            <person name="Kheng T.Y."/>
            <person name="Meinhardt L.W."/>
            <person name="Bailey B.A."/>
        </authorList>
    </citation>
    <scope>NUCLEOTIDE SEQUENCE [LARGE SCALE GENOMIC DNA]</scope>
    <source>
        <strain evidence="1 2">CT2</strain>
    </source>
</reference>
<name>A0A5N5QCW4_9AGAM</name>
<gene>
    <name evidence="1" type="ORF">CTheo_6973</name>
</gene>
<dbReference type="EMBL" id="SSOP01000251">
    <property type="protein sequence ID" value="KAB5589585.1"/>
    <property type="molecule type" value="Genomic_DNA"/>
</dbReference>
<protein>
    <submittedName>
        <fullName evidence="1">Uncharacterized protein</fullName>
    </submittedName>
</protein>
<keyword evidence="2" id="KW-1185">Reference proteome</keyword>
<comment type="caution">
    <text evidence="1">The sequence shown here is derived from an EMBL/GenBank/DDBJ whole genome shotgun (WGS) entry which is preliminary data.</text>
</comment>
<evidence type="ECO:0000313" key="2">
    <source>
        <dbReference type="Proteomes" id="UP000383932"/>
    </source>
</evidence>
<proteinExistence type="predicted"/>
<accession>A0A5N5QCW4</accession>
<dbReference type="Proteomes" id="UP000383932">
    <property type="component" value="Unassembled WGS sequence"/>
</dbReference>